<dbReference type="Proteomes" id="UP001595665">
    <property type="component" value="Unassembled WGS sequence"/>
</dbReference>
<protein>
    <submittedName>
        <fullName evidence="1">Uncharacterized protein</fullName>
    </submittedName>
</protein>
<organism evidence="1 2">
    <name type="scientific">Massilia haematophila</name>
    <dbReference type="NCBI Taxonomy" id="457923"/>
    <lineage>
        <taxon>Bacteria</taxon>
        <taxon>Pseudomonadati</taxon>
        <taxon>Pseudomonadota</taxon>
        <taxon>Betaproteobacteria</taxon>
        <taxon>Burkholderiales</taxon>
        <taxon>Oxalobacteraceae</taxon>
        <taxon>Telluria group</taxon>
        <taxon>Massilia</taxon>
    </lineage>
</organism>
<gene>
    <name evidence="1" type="ORF">ACFOPH_12305</name>
</gene>
<name>A0ABV7PN86_9BURK</name>
<proteinExistence type="predicted"/>
<keyword evidence="2" id="KW-1185">Reference proteome</keyword>
<evidence type="ECO:0000313" key="2">
    <source>
        <dbReference type="Proteomes" id="UP001595665"/>
    </source>
</evidence>
<dbReference type="RefSeq" id="WP_379735513.1">
    <property type="nucleotide sequence ID" value="NZ_JBHRVV010000001.1"/>
</dbReference>
<sequence length="46" mass="5094">MSAEPIRIATANGFELGARLFRAPQARGCSAHRRRAASCWSIPPRR</sequence>
<accession>A0ABV7PN86</accession>
<dbReference type="EMBL" id="JBHRVV010000001">
    <property type="protein sequence ID" value="MFC3459016.1"/>
    <property type="molecule type" value="Genomic_DNA"/>
</dbReference>
<comment type="caution">
    <text evidence="1">The sequence shown here is derived from an EMBL/GenBank/DDBJ whole genome shotgun (WGS) entry which is preliminary data.</text>
</comment>
<evidence type="ECO:0000313" key="1">
    <source>
        <dbReference type="EMBL" id="MFC3459016.1"/>
    </source>
</evidence>
<reference evidence="2" key="1">
    <citation type="journal article" date="2019" name="Int. J. Syst. Evol. Microbiol.">
        <title>The Global Catalogue of Microorganisms (GCM) 10K type strain sequencing project: providing services to taxonomists for standard genome sequencing and annotation.</title>
        <authorList>
            <consortium name="The Broad Institute Genomics Platform"/>
            <consortium name="The Broad Institute Genome Sequencing Center for Infectious Disease"/>
            <person name="Wu L."/>
            <person name="Ma J."/>
        </authorList>
    </citation>
    <scope>NUCLEOTIDE SEQUENCE [LARGE SCALE GENOMIC DNA]</scope>
    <source>
        <strain evidence="2">CCM 7480</strain>
    </source>
</reference>